<dbReference type="PANTHER" id="PTHR28434">
    <property type="entry name" value="PROTEIN C3ORF33"/>
    <property type="match status" value="1"/>
</dbReference>
<feature type="transmembrane region" description="Helical" evidence="1">
    <location>
        <begin position="21"/>
        <end position="44"/>
    </location>
</feature>
<keyword evidence="1" id="KW-0472">Membrane</keyword>
<name>A0A8J2S8M8_9CRUS</name>
<protein>
    <submittedName>
        <fullName evidence="2">Uncharacterized protein</fullName>
    </submittedName>
</protein>
<dbReference type="OrthoDB" id="6220511at2759"/>
<gene>
    <name evidence="2" type="ORF">DGAL_LOCUS16545</name>
</gene>
<reference evidence="2" key="1">
    <citation type="submission" date="2021-11" db="EMBL/GenBank/DDBJ databases">
        <authorList>
            <person name="Schell T."/>
        </authorList>
    </citation>
    <scope>NUCLEOTIDE SEQUENCE</scope>
    <source>
        <strain evidence="2">M5</strain>
    </source>
</reference>
<evidence type="ECO:0000313" key="2">
    <source>
        <dbReference type="EMBL" id="CAH0112764.1"/>
    </source>
</evidence>
<dbReference type="Proteomes" id="UP000789390">
    <property type="component" value="Unassembled WGS sequence"/>
</dbReference>
<dbReference type="AlphaFoldDB" id="A0A8J2S8M8"/>
<keyword evidence="1" id="KW-1133">Transmembrane helix</keyword>
<organism evidence="2 3">
    <name type="scientific">Daphnia galeata</name>
    <dbReference type="NCBI Taxonomy" id="27404"/>
    <lineage>
        <taxon>Eukaryota</taxon>
        <taxon>Metazoa</taxon>
        <taxon>Ecdysozoa</taxon>
        <taxon>Arthropoda</taxon>
        <taxon>Crustacea</taxon>
        <taxon>Branchiopoda</taxon>
        <taxon>Diplostraca</taxon>
        <taxon>Cladocera</taxon>
        <taxon>Anomopoda</taxon>
        <taxon>Daphniidae</taxon>
        <taxon>Daphnia</taxon>
    </lineage>
</organism>
<dbReference type="PANTHER" id="PTHR28434:SF1">
    <property type="entry name" value="PROTEIN C3ORF33"/>
    <property type="match status" value="1"/>
</dbReference>
<dbReference type="GO" id="GO:0005615">
    <property type="term" value="C:extracellular space"/>
    <property type="evidence" value="ECO:0007669"/>
    <property type="project" value="TreeGrafter"/>
</dbReference>
<dbReference type="EMBL" id="CAKKLH010000331">
    <property type="protein sequence ID" value="CAH0112764.1"/>
    <property type="molecule type" value="Genomic_DNA"/>
</dbReference>
<sequence length="227" mass="26625">MKNPTDLESRINHILDSNIRIIQYSVYAVGLIGLALVAKSVHIFSKFTSSKAVPREFVTKAVKLQGKVNRIEFSHQHQYPVKQEHQPRYAVRFHVEHIPIVSLWTRKQDKILEKPTSLLKIELAGVNLRTLDGANKWIQLPLESNPIIWFRLYGINSEANLFYASVFLKWPWWKFWKEKDLSLIVLKHGEGVVASYLPISHQVYFNDKYPAYYRKLLYCAIKNKKYN</sequence>
<dbReference type="InterPro" id="IPR042421">
    <property type="entry name" value="C3orf33-like"/>
</dbReference>
<proteinExistence type="predicted"/>
<accession>A0A8J2S8M8</accession>
<evidence type="ECO:0000256" key="1">
    <source>
        <dbReference type="SAM" id="Phobius"/>
    </source>
</evidence>
<comment type="caution">
    <text evidence="2">The sequence shown here is derived from an EMBL/GenBank/DDBJ whole genome shotgun (WGS) entry which is preliminary data.</text>
</comment>
<evidence type="ECO:0000313" key="3">
    <source>
        <dbReference type="Proteomes" id="UP000789390"/>
    </source>
</evidence>
<keyword evidence="1" id="KW-0812">Transmembrane</keyword>
<keyword evidence="3" id="KW-1185">Reference proteome</keyword>